<keyword evidence="3" id="KW-1185">Reference proteome</keyword>
<proteinExistence type="predicted"/>
<gene>
    <name evidence="2" type="ORF">Anapl_13075</name>
</gene>
<accession>R0KKY7</accession>
<evidence type="ECO:0000313" key="3">
    <source>
        <dbReference type="Proteomes" id="UP000296049"/>
    </source>
</evidence>
<dbReference type="AlphaFoldDB" id="R0KKY7"/>
<dbReference type="Proteomes" id="UP000296049">
    <property type="component" value="Unassembled WGS sequence"/>
</dbReference>
<evidence type="ECO:0000313" key="2">
    <source>
        <dbReference type="EMBL" id="EOA93823.1"/>
    </source>
</evidence>
<protein>
    <submittedName>
        <fullName evidence="2">Uncharacterized protein</fullName>
    </submittedName>
</protein>
<reference evidence="3" key="1">
    <citation type="journal article" date="2013" name="Nat. Genet.">
        <title>The duck genome and transcriptome provide insight into an avian influenza virus reservoir species.</title>
        <authorList>
            <person name="Huang Y."/>
            <person name="Li Y."/>
            <person name="Burt D.W."/>
            <person name="Chen H."/>
            <person name="Zhang Y."/>
            <person name="Qian W."/>
            <person name="Kim H."/>
            <person name="Gan S."/>
            <person name="Zhao Y."/>
            <person name="Li J."/>
            <person name="Yi K."/>
            <person name="Feng H."/>
            <person name="Zhu P."/>
            <person name="Li B."/>
            <person name="Liu Q."/>
            <person name="Fairley S."/>
            <person name="Magor K.E."/>
            <person name="Du Z."/>
            <person name="Hu X."/>
            <person name="Goodman L."/>
            <person name="Tafer H."/>
            <person name="Vignal A."/>
            <person name="Lee T."/>
            <person name="Kim K.W."/>
            <person name="Sheng Z."/>
            <person name="An Y."/>
            <person name="Searle S."/>
            <person name="Herrero J."/>
            <person name="Groenen M.A."/>
            <person name="Crooijmans R.P."/>
            <person name="Faraut T."/>
            <person name="Cai Q."/>
            <person name="Webster R.G."/>
            <person name="Aldridge J.R."/>
            <person name="Warren W.C."/>
            <person name="Bartschat S."/>
            <person name="Kehr S."/>
            <person name="Marz M."/>
            <person name="Stadler P.F."/>
            <person name="Smith J."/>
            <person name="Kraus R.H."/>
            <person name="Zhao Y."/>
            <person name="Ren L."/>
            <person name="Fei J."/>
            <person name="Morisson M."/>
            <person name="Kaiser P."/>
            <person name="Griffin D.K."/>
            <person name="Rao M."/>
            <person name="Pitel F."/>
            <person name="Wang J."/>
            <person name="Li N."/>
        </authorList>
    </citation>
    <scope>NUCLEOTIDE SEQUENCE [LARGE SCALE GENOMIC DNA]</scope>
</reference>
<dbReference type="EMBL" id="KB745378">
    <property type="protein sequence ID" value="EOA93823.1"/>
    <property type="molecule type" value="Genomic_DNA"/>
</dbReference>
<evidence type="ECO:0000256" key="1">
    <source>
        <dbReference type="SAM" id="MobiDB-lite"/>
    </source>
</evidence>
<sequence length="170" mass="18126">MPHPYVKPPLGAQRRRPDSPCPLSHTAPPGCPLLSTARSPPFCQHMLAPGPQAPRGTDVSSRLCPFPSSCTLLIPPEFLFSITFPCSSFSPDKLGFVHQEAGSAHRPVASATESQRDGELGALKPNLPSSTAASWAPQGRFQDFGCVKDEPSSKVPSELAAYRPSPAPDR</sequence>
<organism evidence="2 3">
    <name type="scientific">Anas platyrhynchos</name>
    <name type="common">Mallard</name>
    <name type="synonym">Anas boschas</name>
    <dbReference type="NCBI Taxonomy" id="8839"/>
    <lineage>
        <taxon>Eukaryota</taxon>
        <taxon>Metazoa</taxon>
        <taxon>Chordata</taxon>
        <taxon>Craniata</taxon>
        <taxon>Vertebrata</taxon>
        <taxon>Euteleostomi</taxon>
        <taxon>Archelosauria</taxon>
        <taxon>Archosauria</taxon>
        <taxon>Dinosauria</taxon>
        <taxon>Saurischia</taxon>
        <taxon>Theropoda</taxon>
        <taxon>Coelurosauria</taxon>
        <taxon>Aves</taxon>
        <taxon>Neognathae</taxon>
        <taxon>Galloanserae</taxon>
        <taxon>Anseriformes</taxon>
        <taxon>Anatidae</taxon>
        <taxon>Anatinae</taxon>
        <taxon>Anas</taxon>
    </lineage>
</organism>
<name>R0KKY7_ANAPL</name>
<feature type="region of interest" description="Disordered" evidence="1">
    <location>
        <begin position="100"/>
        <end position="170"/>
    </location>
</feature>
<feature type="region of interest" description="Disordered" evidence="1">
    <location>
        <begin position="1"/>
        <end position="24"/>
    </location>
</feature>